<dbReference type="EMBL" id="RIZG01000001">
    <property type="protein sequence ID" value="RNF52821.1"/>
    <property type="molecule type" value="Genomic_DNA"/>
</dbReference>
<protein>
    <submittedName>
        <fullName evidence="1">Uncharacterized protein</fullName>
    </submittedName>
</protein>
<name>A0A3M8QAT8_9GAMM</name>
<evidence type="ECO:0000313" key="1">
    <source>
        <dbReference type="EMBL" id="RNF52821.1"/>
    </source>
</evidence>
<proteinExistence type="predicted"/>
<reference evidence="1 2" key="1">
    <citation type="journal article" date="2012" name="Int. J. Syst. Evol. Microbiol.">
        <title>Marinomonas hwangdonensis sp. nov., isolated from seawater.</title>
        <authorList>
            <person name="Jung Y.T."/>
            <person name="Oh T.K."/>
            <person name="Yoon J.H."/>
        </authorList>
    </citation>
    <scope>NUCLEOTIDE SEQUENCE [LARGE SCALE GENOMIC DNA]</scope>
    <source>
        <strain evidence="1 2">HDW-15</strain>
    </source>
</reference>
<accession>A0A3M8QAT8</accession>
<keyword evidence="2" id="KW-1185">Reference proteome</keyword>
<evidence type="ECO:0000313" key="2">
    <source>
        <dbReference type="Proteomes" id="UP000280507"/>
    </source>
</evidence>
<sequence>MEFQGHCLTSDLPPNKQSMPYDTASVGGQSCAYEESQVKDLKANFCFLYRLKFLGASKKLPAQLLPELKSRIKLFAQSVLMAFMYIFNRQITPRTSANLTYKI</sequence>
<dbReference type="Proteomes" id="UP000280507">
    <property type="component" value="Unassembled WGS sequence"/>
</dbReference>
<organism evidence="1 2">
    <name type="scientific">Marinomonas hwangdonensis</name>
    <dbReference type="NCBI Taxonomy" id="1053647"/>
    <lineage>
        <taxon>Bacteria</taxon>
        <taxon>Pseudomonadati</taxon>
        <taxon>Pseudomonadota</taxon>
        <taxon>Gammaproteobacteria</taxon>
        <taxon>Oceanospirillales</taxon>
        <taxon>Oceanospirillaceae</taxon>
        <taxon>Marinomonas</taxon>
    </lineage>
</organism>
<comment type="caution">
    <text evidence="1">The sequence shown here is derived from an EMBL/GenBank/DDBJ whole genome shotgun (WGS) entry which is preliminary data.</text>
</comment>
<dbReference type="AlphaFoldDB" id="A0A3M8QAT8"/>
<gene>
    <name evidence="1" type="ORF">EBI00_01565</name>
</gene>